<dbReference type="RefSeq" id="XP_003054664.1">
    <property type="nucleotide sequence ID" value="XM_003054618.1"/>
</dbReference>
<dbReference type="InParanoid" id="C7YJB5"/>
<dbReference type="VEuPathDB" id="FungiDB:NECHADRAFT_99025"/>
<evidence type="ECO:0000256" key="1">
    <source>
        <dbReference type="SAM" id="MobiDB-lite"/>
    </source>
</evidence>
<feature type="compositionally biased region" description="Polar residues" evidence="1">
    <location>
        <begin position="173"/>
        <end position="188"/>
    </location>
</feature>
<name>C7YJB5_FUSV7</name>
<dbReference type="GO" id="GO:0005737">
    <property type="term" value="C:cytoplasm"/>
    <property type="evidence" value="ECO:0007669"/>
    <property type="project" value="TreeGrafter"/>
</dbReference>
<feature type="region of interest" description="Disordered" evidence="1">
    <location>
        <begin position="37"/>
        <end position="195"/>
    </location>
</feature>
<sequence length="435" mass="48726">MIQPHPRKLDDVSHEPWSPCISRVAINAKAYILDPLTAPEPNQETGIGASHNLSAQLRNISLENSSPSPSPSQDRSQDRKHKHRSSSHSHRHRSYPTPPTSASPTRSDFHPSNPFSDSAATRRAPSSKSLSPPNSPPADSRRYPPNSAVTRSSSARVPQQSSLRPPPVHHRSFSTGNCDISRKPSLNQRFPGDMSHRPLEILRKEARAADRAPHLRRKQLPVTDTIDALDTIGGTYHHGGPYDATLASRNRNKMYSPVAAVQDSNNEAIRATPREYIEDSLRRHIPLQGTATIPSGEQDFRGDRIEYEEGADLMREPDAVGGAYKRWDGIKYHPNDLKGKGEPSYTYEKDLKEKKRLRRGEPVEYELSSGMKSSRRPPFSHHRSFSENPRSALSQDGASDGTGLRRNNSTGRHRLSDGLRRRFGSMRRKKVDEVR</sequence>
<dbReference type="PANTHER" id="PTHR28307">
    <property type="entry name" value="PROTEIN PAL1"/>
    <property type="match status" value="1"/>
</dbReference>
<feature type="compositionally biased region" description="Basic and acidic residues" evidence="1">
    <location>
        <begin position="331"/>
        <end position="353"/>
    </location>
</feature>
<feature type="compositionally biased region" description="Basic residues" evidence="1">
    <location>
        <begin position="78"/>
        <end position="94"/>
    </location>
</feature>
<accession>C7YJB5</accession>
<dbReference type="OMA" id="GDYRRWP"/>
<dbReference type="eggNOG" id="ENOG502RB1B">
    <property type="taxonomic scope" value="Eukaryota"/>
</dbReference>
<feature type="compositionally biased region" description="Polar residues" evidence="1">
    <location>
        <begin position="387"/>
        <end position="397"/>
    </location>
</feature>
<dbReference type="EMBL" id="GG698896">
    <property type="protein sequence ID" value="EEU48951.1"/>
    <property type="molecule type" value="Genomic_DNA"/>
</dbReference>
<dbReference type="Pfam" id="PF08316">
    <property type="entry name" value="Pal1"/>
    <property type="match status" value="1"/>
</dbReference>
<dbReference type="Proteomes" id="UP000005206">
    <property type="component" value="Chromosome 1"/>
</dbReference>
<feature type="region of interest" description="Disordered" evidence="1">
    <location>
        <begin position="331"/>
        <end position="435"/>
    </location>
</feature>
<evidence type="ECO:0008006" key="4">
    <source>
        <dbReference type="Google" id="ProtNLM"/>
    </source>
</evidence>
<feature type="compositionally biased region" description="Basic residues" evidence="1">
    <location>
        <begin position="373"/>
        <end position="383"/>
    </location>
</feature>
<evidence type="ECO:0000313" key="3">
    <source>
        <dbReference type="Proteomes" id="UP000005206"/>
    </source>
</evidence>
<feature type="compositionally biased region" description="Polar residues" evidence="1">
    <location>
        <begin position="40"/>
        <end position="64"/>
    </location>
</feature>
<keyword evidence="3" id="KW-1185">Reference proteome</keyword>
<dbReference type="GeneID" id="9663737"/>
<proteinExistence type="predicted"/>
<reference evidence="2 3" key="1">
    <citation type="journal article" date="2009" name="PLoS Genet.">
        <title>The genome of Nectria haematococca: contribution of supernumerary chromosomes to gene expansion.</title>
        <authorList>
            <person name="Coleman J.J."/>
            <person name="Rounsley S.D."/>
            <person name="Rodriguez-Carres M."/>
            <person name="Kuo A."/>
            <person name="Wasmann C.C."/>
            <person name="Grimwood J."/>
            <person name="Schmutz J."/>
            <person name="Taga M."/>
            <person name="White G.J."/>
            <person name="Zhou S."/>
            <person name="Schwartz D.C."/>
            <person name="Freitag M."/>
            <person name="Ma L.J."/>
            <person name="Danchin E.G."/>
            <person name="Henrissat B."/>
            <person name="Coutinho P.M."/>
            <person name="Nelson D.R."/>
            <person name="Straney D."/>
            <person name="Napoli C.A."/>
            <person name="Barker B.M."/>
            <person name="Gribskov M."/>
            <person name="Rep M."/>
            <person name="Kroken S."/>
            <person name="Molnar I."/>
            <person name="Rensing C."/>
            <person name="Kennell J.C."/>
            <person name="Zamora J."/>
            <person name="Farman M.L."/>
            <person name="Selker E.U."/>
            <person name="Salamov A."/>
            <person name="Shapiro H."/>
            <person name="Pangilinan J."/>
            <person name="Lindquist E."/>
            <person name="Lamers C."/>
            <person name="Grigoriev I.V."/>
            <person name="Geiser D.M."/>
            <person name="Covert S.F."/>
            <person name="Temporini E."/>
            <person name="Vanetten H.D."/>
        </authorList>
    </citation>
    <scope>NUCLEOTIDE SEQUENCE [LARGE SCALE GENOMIC DNA]</scope>
    <source>
        <strain evidence="3">ATCC MYA-4622 / CBS 123669 / FGSC 9596 / NRRL 45880 / 77-13-4</strain>
    </source>
</reference>
<dbReference type="OrthoDB" id="5389892at2759"/>
<dbReference type="PANTHER" id="PTHR28307:SF1">
    <property type="entry name" value="PAL1 CELL MORPHOLOGY PROTEIN"/>
    <property type="match status" value="1"/>
</dbReference>
<gene>
    <name evidence="2" type="ORF">NECHADRAFT_99025</name>
</gene>
<dbReference type="InterPro" id="IPR013226">
    <property type="entry name" value="Pal1"/>
</dbReference>
<feature type="compositionally biased region" description="Polar residues" evidence="1">
    <location>
        <begin position="147"/>
        <end position="163"/>
    </location>
</feature>
<feature type="compositionally biased region" description="Low complexity" evidence="1">
    <location>
        <begin position="65"/>
        <end position="74"/>
    </location>
</feature>
<evidence type="ECO:0000313" key="2">
    <source>
        <dbReference type="EMBL" id="EEU48951.1"/>
    </source>
</evidence>
<dbReference type="HOGENOM" id="CLU_037771_1_0_1"/>
<protein>
    <recommendedName>
        <fullName evidence="4">Pal1 cell morphology</fullName>
    </recommendedName>
</protein>
<dbReference type="KEGG" id="nhe:NECHADRAFT_99025"/>
<dbReference type="AlphaFoldDB" id="C7YJB5"/>
<organism evidence="2 3">
    <name type="scientific">Fusarium vanettenii (strain ATCC MYA-4622 / CBS 123669 / FGSC 9596 / NRRL 45880 / 77-13-4)</name>
    <name type="common">Fusarium solani subsp. pisi</name>
    <dbReference type="NCBI Taxonomy" id="660122"/>
    <lineage>
        <taxon>Eukaryota</taxon>
        <taxon>Fungi</taxon>
        <taxon>Dikarya</taxon>
        <taxon>Ascomycota</taxon>
        <taxon>Pezizomycotina</taxon>
        <taxon>Sordariomycetes</taxon>
        <taxon>Hypocreomycetidae</taxon>
        <taxon>Hypocreales</taxon>
        <taxon>Nectriaceae</taxon>
        <taxon>Fusarium</taxon>
        <taxon>Fusarium solani species complex</taxon>
        <taxon>Fusarium vanettenii</taxon>
    </lineage>
</organism>